<dbReference type="SMART" id="SM00267">
    <property type="entry name" value="GGDEF"/>
    <property type="match status" value="1"/>
</dbReference>
<evidence type="ECO:0000259" key="2">
    <source>
        <dbReference type="PROSITE" id="PS50887"/>
    </source>
</evidence>
<dbReference type="InterPro" id="IPR029787">
    <property type="entry name" value="Nucleotide_cyclase"/>
</dbReference>
<evidence type="ECO:0000256" key="1">
    <source>
        <dbReference type="SAM" id="Phobius"/>
    </source>
</evidence>
<dbReference type="HOGENOM" id="CLU_000445_11_1_9"/>
<dbReference type="GO" id="GO:1902201">
    <property type="term" value="P:negative regulation of bacterial-type flagellum-dependent cell motility"/>
    <property type="evidence" value="ECO:0007669"/>
    <property type="project" value="TreeGrafter"/>
</dbReference>
<dbReference type="AlphaFoldDB" id="H5XYX5"/>
<organism evidence="3 4">
    <name type="scientific">Desulfosporosinus youngiae DSM 17734</name>
    <dbReference type="NCBI Taxonomy" id="768710"/>
    <lineage>
        <taxon>Bacteria</taxon>
        <taxon>Bacillati</taxon>
        <taxon>Bacillota</taxon>
        <taxon>Clostridia</taxon>
        <taxon>Eubacteriales</taxon>
        <taxon>Desulfitobacteriaceae</taxon>
        <taxon>Desulfosporosinus</taxon>
    </lineage>
</organism>
<sequence length="405" mass="46098">MGVKYIKNTSKNPWSFAVLKEKIAKILQANNSVLGECALINIQRIYYLSIIAIPLRIINIFLFTLTVSYDTLVLKTWSQGIIASHFILLIFMIGFFLTTYKLKNKIEPNTTMFVLQYIAVIVIMASGIAIVTFDQLVTTNITPFLLICIVSGSVFLIRPLISFVIYLTSYVAYYYLIALTITNQQVLLSNRVNGITAIGIGFLLSIILWHYNYTNITQKWRIEIQQKQLEQMAYYDPLTGLPNRRFFDKLIKQEFSSMQRQGHESVIIILDIDNFKNVNDTYGHPVGDNILRQLAALLENNVRESDTVSRFGGEEFVILMPETSLEGGYAFAERLRKLIMEKRFTIGSITLRITSSFGVSLLRDIKNLEDYYSLADKALYLAKQCGKNRVEIACGSAETADPCEK</sequence>
<evidence type="ECO:0000313" key="3">
    <source>
        <dbReference type="EMBL" id="EHQ91681.1"/>
    </source>
</evidence>
<dbReference type="Gene3D" id="3.30.70.270">
    <property type="match status" value="1"/>
</dbReference>
<dbReference type="PROSITE" id="PS50887">
    <property type="entry name" value="GGDEF"/>
    <property type="match status" value="1"/>
</dbReference>
<feature type="transmembrane region" description="Helical" evidence="1">
    <location>
        <begin position="45"/>
        <end position="69"/>
    </location>
</feature>
<dbReference type="InterPro" id="IPR050469">
    <property type="entry name" value="Diguanylate_Cyclase"/>
</dbReference>
<feature type="transmembrane region" description="Helical" evidence="1">
    <location>
        <begin position="163"/>
        <end position="182"/>
    </location>
</feature>
<keyword evidence="1" id="KW-0472">Membrane</keyword>
<accession>H5XYX5</accession>
<dbReference type="Pfam" id="PF00990">
    <property type="entry name" value="GGDEF"/>
    <property type="match status" value="1"/>
</dbReference>
<dbReference type="GO" id="GO:0043709">
    <property type="term" value="P:cell adhesion involved in single-species biofilm formation"/>
    <property type="evidence" value="ECO:0007669"/>
    <property type="project" value="TreeGrafter"/>
</dbReference>
<feature type="transmembrane region" description="Helical" evidence="1">
    <location>
        <begin position="81"/>
        <end position="100"/>
    </location>
</feature>
<dbReference type="CDD" id="cd01949">
    <property type="entry name" value="GGDEF"/>
    <property type="match status" value="1"/>
</dbReference>
<protein>
    <submittedName>
        <fullName evidence="3">Diguanylate cyclase (GGDEF) domain-containing protein</fullName>
    </submittedName>
</protein>
<dbReference type="EMBL" id="CM001441">
    <property type="protein sequence ID" value="EHQ91681.1"/>
    <property type="molecule type" value="Genomic_DNA"/>
</dbReference>
<name>H5XYX5_9FIRM</name>
<dbReference type="GO" id="GO:0005886">
    <property type="term" value="C:plasma membrane"/>
    <property type="evidence" value="ECO:0007669"/>
    <property type="project" value="TreeGrafter"/>
</dbReference>
<keyword evidence="4" id="KW-1185">Reference proteome</keyword>
<dbReference type="GO" id="GO:0052621">
    <property type="term" value="F:diguanylate cyclase activity"/>
    <property type="evidence" value="ECO:0007669"/>
    <property type="project" value="TreeGrafter"/>
</dbReference>
<feature type="transmembrane region" description="Helical" evidence="1">
    <location>
        <begin position="112"/>
        <end position="131"/>
    </location>
</feature>
<reference evidence="3 4" key="1">
    <citation type="submission" date="2011-11" db="EMBL/GenBank/DDBJ databases">
        <title>The Noncontiguous Finished genome of Desulfosporosinus youngiae DSM 17734.</title>
        <authorList>
            <consortium name="US DOE Joint Genome Institute (JGI-PGF)"/>
            <person name="Lucas S."/>
            <person name="Han J."/>
            <person name="Lapidus A."/>
            <person name="Cheng J.-F."/>
            <person name="Goodwin L."/>
            <person name="Pitluck S."/>
            <person name="Peters L."/>
            <person name="Ovchinnikova G."/>
            <person name="Lu M."/>
            <person name="Land M.L."/>
            <person name="Hauser L."/>
            <person name="Pester M."/>
            <person name="Spring S."/>
            <person name="Ollivier B."/>
            <person name="Rattei T."/>
            <person name="Klenk H.-P."/>
            <person name="Wagner M."/>
            <person name="Loy A."/>
            <person name="Woyke T.J."/>
        </authorList>
    </citation>
    <scope>NUCLEOTIDE SEQUENCE [LARGE SCALE GENOMIC DNA]</scope>
    <source>
        <strain evidence="3 4">DSM 17734</strain>
    </source>
</reference>
<feature type="domain" description="GGDEF" evidence="2">
    <location>
        <begin position="263"/>
        <end position="395"/>
    </location>
</feature>
<dbReference type="SUPFAM" id="SSF55073">
    <property type="entry name" value="Nucleotide cyclase"/>
    <property type="match status" value="1"/>
</dbReference>
<dbReference type="Proteomes" id="UP000005104">
    <property type="component" value="Chromosome"/>
</dbReference>
<dbReference type="NCBIfam" id="TIGR00254">
    <property type="entry name" value="GGDEF"/>
    <property type="match status" value="1"/>
</dbReference>
<dbReference type="eggNOG" id="COG3706">
    <property type="taxonomic scope" value="Bacteria"/>
</dbReference>
<dbReference type="InterPro" id="IPR000160">
    <property type="entry name" value="GGDEF_dom"/>
</dbReference>
<proteinExistence type="predicted"/>
<keyword evidence="1" id="KW-1133">Transmembrane helix</keyword>
<gene>
    <name evidence="3" type="ORF">DesyoDRAFT_4735</name>
</gene>
<feature type="transmembrane region" description="Helical" evidence="1">
    <location>
        <begin position="194"/>
        <end position="211"/>
    </location>
</feature>
<dbReference type="PANTHER" id="PTHR45138:SF9">
    <property type="entry name" value="DIGUANYLATE CYCLASE DGCM-RELATED"/>
    <property type="match status" value="1"/>
</dbReference>
<dbReference type="PANTHER" id="PTHR45138">
    <property type="entry name" value="REGULATORY COMPONENTS OF SENSORY TRANSDUCTION SYSTEM"/>
    <property type="match status" value="1"/>
</dbReference>
<dbReference type="InterPro" id="IPR043128">
    <property type="entry name" value="Rev_trsase/Diguanyl_cyclase"/>
</dbReference>
<keyword evidence="1" id="KW-0812">Transmembrane</keyword>
<dbReference type="STRING" id="768710.DesyoDRAFT_4735"/>
<feature type="transmembrane region" description="Helical" evidence="1">
    <location>
        <begin position="137"/>
        <end position="156"/>
    </location>
</feature>
<evidence type="ECO:0000313" key="4">
    <source>
        <dbReference type="Proteomes" id="UP000005104"/>
    </source>
</evidence>
<dbReference type="FunFam" id="3.30.70.270:FF:000001">
    <property type="entry name" value="Diguanylate cyclase domain protein"/>
    <property type="match status" value="1"/>
</dbReference>